<evidence type="ECO:0000256" key="1">
    <source>
        <dbReference type="SAM" id="Phobius"/>
    </source>
</evidence>
<dbReference type="PANTHER" id="PTHR30590:SF2">
    <property type="entry name" value="INNER MEMBRANE PROTEIN"/>
    <property type="match status" value="1"/>
</dbReference>
<evidence type="ECO:0000259" key="2">
    <source>
        <dbReference type="Pfam" id="PF04235"/>
    </source>
</evidence>
<organism evidence="3 4">
    <name type="scientific">Microbulbifer variabilis</name>
    <dbReference type="NCBI Taxonomy" id="266805"/>
    <lineage>
        <taxon>Bacteria</taxon>
        <taxon>Pseudomonadati</taxon>
        <taxon>Pseudomonadota</taxon>
        <taxon>Gammaproteobacteria</taxon>
        <taxon>Cellvibrionales</taxon>
        <taxon>Microbulbiferaceae</taxon>
        <taxon>Microbulbifer</taxon>
    </lineage>
</organism>
<evidence type="ECO:0000313" key="4">
    <source>
        <dbReference type="Proteomes" id="UP001055658"/>
    </source>
</evidence>
<feature type="transmembrane region" description="Helical" evidence="1">
    <location>
        <begin position="360"/>
        <end position="379"/>
    </location>
</feature>
<dbReference type="Pfam" id="PF04235">
    <property type="entry name" value="DUF418"/>
    <property type="match status" value="1"/>
</dbReference>
<keyword evidence="1" id="KW-0812">Transmembrane</keyword>
<feature type="transmembrane region" description="Helical" evidence="1">
    <location>
        <begin position="12"/>
        <end position="33"/>
    </location>
</feature>
<dbReference type="InterPro" id="IPR052529">
    <property type="entry name" value="Bact_Transport_Assoc"/>
</dbReference>
<name>A0ABY4V5Q7_9GAMM</name>
<feature type="transmembrane region" description="Helical" evidence="1">
    <location>
        <begin position="254"/>
        <end position="272"/>
    </location>
</feature>
<feature type="domain" description="DUF418" evidence="2">
    <location>
        <begin position="236"/>
        <end position="398"/>
    </location>
</feature>
<keyword evidence="1" id="KW-1133">Transmembrane helix</keyword>
<dbReference type="InterPro" id="IPR007349">
    <property type="entry name" value="DUF418"/>
</dbReference>
<gene>
    <name evidence="3" type="ORF">MJO52_11040</name>
</gene>
<keyword evidence="1" id="KW-0472">Membrane</keyword>
<keyword evidence="4" id="KW-1185">Reference proteome</keyword>
<dbReference type="RefSeq" id="WP_252081717.1">
    <property type="nucleotide sequence ID" value="NZ_CP092418.1"/>
</dbReference>
<feature type="transmembrane region" description="Helical" evidence="1">
    <location>
        <begin position="292"/>
        <end position="312"/>
    </location>
</feature>
<feature type="transmembrane region" description="Helical" evidence="1">
    <location>
        <begin position="213"/>
        <end position="233"/>
    </location>
</feature>
<dbReference type="EMBL" id="CP092418">
    <property type="protein sequence ID" value="USD19618.1"/>
    <property type="molecule type" value="Genomic_DNA"/>
</dbReference>
<dbReference type="PANTHER" id="PTHR30590">
    <property type="entry name" value="INNER MEMBRANE PROTEIN"/>
    <property type="match status" value="1"/>
</dbReference>
<protein>
    <submittedName>
        <fullName evidence="3">DUF418 domain-containing protein</fullName>
    </submittedName>
</protein>
<reference evidence="3" key="1">
    <citation type="submission" date="2022-02" db="EMBL/GenBank/DDBJ databases">
        <title>Coral-associated bacteria.</title>
        <authorList>
            <person name="Tang K."/>
            <person name="Wang X."/>
        </authorList>
    </citation>
    <scope>NUCLEOTIDE SEQUENCE</scope>
    <source>
        <strain evidence="3">SCSIO 43006</strain>
    </source>
</reference>
<feature type="transmembrane region" description="Helical" evidence="1">
    <location>
        <begin position="333"/>
        <end position="354"/>
    </location>
</feature>
<sequence length="415" mass="46277">MPARISQLDLLRGIAILGIPFMNMVSFSMPMAAYLNPKAYLADGPLNDLIFIFLHIFADQKFMGLFAMLFGAGIVLLAEKRLHQQKSAAKIHYSRNFWLLVIGLLHAIYIWEGDILTVYALVAMVLYIFRGLRGSWLITLGTLSLMGAVLVSNYTGVVLSGLSGEAKYIVSDIFAPDTAQIQREVAAYTGGFWELVNHRFAAEDSDADMEANIVMLFFSLSFILKIAAMILIGMGLYKVGILRGEASFKTYKKMAVVATPIGLILTALGLVWNYSNDWNINHYFLYGDAFNLVGATFTSIGYVGLACLWYQSNTHLWIKNKIQQVGRMAFTNYLAQSLIGVFIFYGFGMGLYGALTRVEVVGVCIGLVLFQLAYSDLWLKVFRMGPLEWFWRALTYLKLPPILRAKSLQTAGRGA</sequence>
<feature type="transmembrane region" description="Helical" evidence="1">
    <location>
        <begin position="136"/>
        <end position="155"/>
    </location>
</feature>
<accession>A0ABY4V5Q7</accession>
<proteinExistence type="predicted"/>
<evidence type="ECO:0000313" key="3">
    <source>
        <dbReference type="EMBL" id="USD19618.1"/>
    </source>
</evidence>
<feature type="transmembrane region" description="Helical" evidence="1">
    <location>
        <begin position="98"/>
        <end position="129"/>
    </location>
</feature>
<dbReference type="Proteomes" id="UP001055658">
    <property type="component" value="Chromosome"/>
</dbReference>